<sequence length="84" mass="9804">MLMWRCFFGIPEGDVFAMRDEVIKLIPNIFYANPKSKLDKFQDAFDLAVKEFELLGNCDEGEVEGIWFSIIHDCRRPIHIHSSL</sequence>
<evidence type="ECO:0000313" key="1">
    <source>
        <dbReference type="EMBL" id="KAK7285314.1"/>
    </source>
</evidence>
<organism evidence="1 2">
    <name type="scientific">Clitoria ternatea</name>
    <name type="common">Butterfly pea</name>
    <dbReference type="NCBI Taxonomy" id="43366"/>
    <lineage>
        <taxon>Eukaryota</taxon>
        <taxon>Viridiplantae</taxon>
        <taxon>Streptophyta</taxon>
        <taxon>Embryophyta</taxon>
        <taxon>Tracheophyta</taxon>
        <taxon>Spermatophyta</taxon>
        <taxon>Magnoliopsida</taxon>
        <taxon>eudicotyledons</taxon>
        <taxon>Gunneridae</taxon>
        <taxon>Pentapetalae</taxon>
        <taxon>rosids</taxon>
        <taxon>fabids</taxon>
        <taxon>Fabales</taxon>
        <taxon>Fabaceae</taxon>
        <taxon>Papilionoideae</taxon>
        <taxon>50 kb inversion clade</taxon>
        <taxon>NPAAA clade</taxon>
        <taxon>indigoferoid/millettioid clade</taxon>
        <taxon>Phaseoleae</taxon>
        <taxon>Clitoria</taxon>
    </lineage>
</organism>
<accession>A0AAN9ISC6</accession>
<protein>
    <submittedName>
        <fullName evidence="1">Uncharacterized protein</fullName>
    </submittedName>
</protein>
<evidence type="ECO:0000313" key="2">
    <source>
        <dbReference type="Proteomes" id="UP001359559"/>
    </source>
</evidence>
<gene>
    <name evidence="1" type="ORF">RJT34_20081</name>
</gene>
<dbReference type="AlphaFoldDB" id="A0AAN9ISC6"/>
<dbReference type="EMBL" id="JAYKXN010000005">
    <property type="protein sequence ID" value="KAK7285314.1"/>
    <property type="molecule type" value="Genomic_DNA"/>
</dbReference>
<keyword evidence="2" id="KW-1185">Reference proteome</keyword>
<proteinExistence type="predicted"/>
<comment type="caution">
    <text evidence="1">The sequence shown here is derived from an EMBL/GenBank/DDBJ whole genome shotgun (WGS) entry which is preliminary data.</text>
</comment>
<reference evidence="1 2" key="1">
    <citation type="submission" date="2024-01" db="EMBL/GenBank/DDBJ databases">
        <title>The genomes of 5 underutilized Papilionoideae crops provide insights into root nodulation and disease resistance.</title>
        <authorList>
            <person name="Yuan L."/>
        </authorList>
    </citation>
    <scope>NUCLEOTIDE SEQUENCE [LARGE SCALE GENOMIC DNA]</scope>
    <source>
        <strain evidence="1">LY-2023</strain>
        <tissue evidence="1">Leaf</tissue>
    </source>
</reference>
<name>A0AAN9ISC6_CLITE</name>
<dbReference type="Proteomes" id="UP001359559">
    <property type="component" value="Unassembled WGS sequence"/>
</dbReference>